<gene>
    <name evidence="1" type="ORF">KC678_05370</name>
</gene>
<proteinExistence type="predicted"/>
<feature type="non-terminal residue" evidence="1">
    <location>
        <position position="75"/>
    </location>
</feature>
<dbReference type="Proteomes" id="UP000775877">
    <property type="component" value="Unassembled WGS sequence"/>
</dbReference>
<reference evidence="1" key="2">
    <citation type="journal article" date="2021" name="Microbiome">
        <title>Successional dynamics and alternative stable states in a saline activated sludge microbial community over 9 years.</title>
        <authorList>
            <person name="Wang Y."/>
            <person name="Ye J."/>
            <person name="Ju F."/>
            <person name="Liu L."/>
            <person name="Boyd J.A."/>
            <person name="Deng Y."/>
            <person name="Parks D.H."/>
            <person name="Jiang X."/>
            <person name="Yin X."/>
            <person name="Woodcroft B.J."/>
            <person name="Tyson G.W."/>
            <person name="Hugenholtz P."/>
            <person name="Polz M.F."/>
            <person name="Zhang T."/>
        </authorList>
    </citation>
    <scope>NUCLEOTIDE SEQUENCE</scope>
    <source>
        <strain evidence="1">HKST-UBA13</strain>
    </source>
</reference>
<evidence type="ECO:0000313" key="2">
    <source>
        <dbReference type="Proteomes" id="UP000775877"/>
    </source>
</evidence>
<reference evidence="1" key="1">
    <citation type="submission" date="2020-04" db="EMBL/GenBank/DDBJ databases">
        <authorList>
            <person name="Zhang T."/>
        </authorList>
    </citation>
    <scope>NUCLEOTIDE SEQUENCE</scope>
    <source>
        <strain evidence="1">HKST-UBA13</strain>
    </source>
</reference>
<accession>A0A955L2F7</accession>
<name>A0A955L2F7_9BACT</name>
<protein>
    <submittedName>
        <fullName evidence="1">Uncharacterized protein</fullName>
    </submittedName>
</protein>
<evidence type="ECO:0000313" key="1">
    <source>
        <dbReference type="EMBL" id="MCA9381670.1"/>
    </source>
</evidence>
<dbReference type="AlphaFoldDB" id="A0A955L2F7"/>
<comment type="caution">
    <text evidence="1">The sequence shown here is derived from an EMBL/GenBank/DDBJ whole genome shotgun (WGS) entry which is preliminary data.</text>
</comment>
<dbReference type="EMBL" id="JAGQLJ010000155">
    <property type="protein sequence ID" value="MCA9381670.1"/>
    <property type="molecule type" value="Genomic_DNA"/>
</dbReference>
<organism evidence="1 2">
    <name type="scientific">Candidatus Dojkabacteria bacterium</name>
    <dbReference type="NCBI Taxonomy" id="2099670"/>
    <lineage>
        <taxon>Bacteria</taxon>
        <taxon>Candidatus Dojkabacteria</taxon>
    </lineage>
</organism>
<sequence length="75" mass="8544">MRDLPIVKNGEYKGLPSQLIVRSASSDELSLDQIKTEFNFIPEDCIYLRGKGIKDSDELLEQLSSFQTEFESSNE</sequence>